<dbReference type="CDD" id="cd01392">
    <property type="entry name" value="HTH_LacI"/>
    <property type="match status" value="1"/>
</dbReference>
<dbReference type="InterPro" id="IPR028082">
    <property type="entry name" value="Peripla_BP_I"/>
</dbReference>
<evidence type="ECO:0000256" key="2">
    <source>
        <dbReference type="ARBA" id="ARBA00023125"/>
    </source>
</evidence>
<dbReference type="InterPro" id="IPR000843">
    <property type="entry name" value="HTH_LacI"/>
</dbReference>
<evidence type="ECO:0000313" key="5">
    <source>
        <dbReference type="EMBL" id="AZZ53784.1"/>
    </source>
</evidence>
<dbReference type="GO" id="GO:0000976">
    <property type="term" value="F:transcription cis-regulatory region binding"/>
    <property type="evidence" value="ECO:0007669"/>
    <property type="project" value="TreeGrafter"/>
</dbReference>
<dbReference type="InterPro" id="IPR010982">
    <property type="entry name" value="Lambda_DNA-bd_dom_sf"/>
</dbReference>
<proteinExistence type="predicted"/>
<dbReference type="Pfam" id="PF00356">
    <property type="entry name" value="LacI"/>
    <property type="match status" value="1"/>
</dbReference>
<keyword evidence="1" id="KW-0805">Transcription regulation</keyword>
<sequence length="348" mass="37058">MAPPRRKATLESVAERAGVSLKTASNAVNGTGRMADGTRERVRAAVEELGYTVNVAARNLTRGRTDAVTLAVPTLKAAYLAELAEAVIETARDMDLAVSVTTYPDDGGDGSRRLLQRFNSQLTDGLLLSLSEHETLDRSALAVEYPLVCLGTRDTYELVDRVTTDDVADARAATAHLLARGSTALAVVGAHSPFDAGRIGAAREGNAEQRLRGVVEELAAAGRSLDPRLVGVTGYDWTIGSGFRVARALVEAGVPFDGLVCFNDVLATGAISALREGGLRIPDEVQVIGFDDIEESAFLSPPLTSMDSRIEWIARTALERLVARIDRVEAPATTLFARSQVVARGTTR</sequence>
<protein>
    <submittedName>
        <fullName evidence="5">LacI family transcriptional regulator</fullName>
    </submittedName>
</protein>
<dbReference type="KEGG" id="rfs:C1I64_18260"/>
<evidence type="ECO:0000313" key="6">
    <source>
        <dbReference type="Proteomes" id="UP000285317"/>
    </source>
</evidence>
<organism evidence="5 6">
    <name type="scientific">Rathayibacter festucae DSM 15932</name>
    <dbReference type="NCBI Taxonomy" id="1328866"/>
    <lineage>
        <taxon>Bacteria</taxon>
        <taxon>Bacillati</taxon>
        <taxon>Actinomycetota</taxon>
        <taxon>Actinomycetes</taxon>
        <taxon>Micrococcales</taxon>
        <taxon>Microbacteriaceae</taxon>
        <taxon>Rathayibacter</taxon>
    </lineage>
</organism>
<dbReference type="GO" id="GO:0003700">
    <property type="term" value="F:DNA-binding transcription factor activity"/>
    <property type="evidence" value="ECO:0007669"/>
    <property type="project" value="TreeGrafter"/>
</dbReference>
<dbReference type="PANTHER" id="PTHR30146">
    <property type="entry name" value="LACI-RELATED TRANSCRIPTIONAL REPRESSOR"/>
    <property type="match status" value="1"/>
</dbReference>
<evidence type="ECO:0000256" key="3">
    <source>
        <dbReference type="ARBA" id="ARBA00023163"/>
    </source>
</evidence>
<evidence type="ECO:0000259" key="4">
    <source>
        <dbReference type="PROSITE" id="PS50932"/>
    </source>
</evidence>
<dbReference type="Gene3D" id="3.40.50.2300">
    <property type="match status" value="2"/>
</dbReference>
<evidence type="ECO:0000256" key="1">
    <source>
        <dbReference type="ARBA" id="ARBA00023015"/>
    </source>
</evidence>
<accession>A0A3T0T557</accession>
<dbReference type="SUPFAM" id="SSF47413">
    <property type="entry name" value="lambda repressor-like DNA-binding domains"/>
    <property type="match status" value="1"/>
</dbReference>
<dbReference type="Pfam" id="PF13377">
    <property type="entry name" value="Peripla_BP_3"/>
    <property type="match status" value="1"/>
</dbReference>
<dbReference type="SMART" id="SM00354">
    <property type="entry name" value="HTH_LACI"/>
    <property type="match status" value="1"/>
</dbReference>
<dbReference type="InterPro" id="IPR046335">
    <property type="entry name" value="LacI/GalR-like_sensor"/>
</dbReference>
<keyword evidence="3" id="KW-0804">Transcription</keyword>
<dbReference type="EMBL" id="CP028137">
    <property type="protein sequence ID" value="AZZ53784.1"/>
    <property type="molecule type" value="Genomic_DNA"/>
</dbReference>
<name>A0A3T0T557_9MICO</name>
<feature type="domain" description="HTH lacI-type" evidence="4">
    <location>
        <begin position="8"/>
        <end position="62"/>
    </location>
</feature>
<dbReference type="RefSeq" id="WP_127888191.1">
    <property type="nucleotide sequence ID" value="NZ_CP028137.1"/>
</dbReference>
<keyword evidence="2" id="KW-0238">DNA-binding</keyword>
<dbReference type="AlphaFoldDB" id="A0A3T0T557"/>
<gene>
    <name evidence="5" type="ORF">C1I64_18260</name>
</gene>
<dbReference type="SUPFAM" id="SSF53822">
    <property type="entry name" value="Periplasmic binding protein-like I"/>
    <property type="match status" value="1"/>
</dbReference>
<dbReference type="Gene3D" id="1.10.260.40">
    <property type="entry name" value="lambda repressor-like DNA-binding domains"/>
    <property type="match status" value="1"/>
</dbReference>
<dbReference type="PANTHER" id="PTHR30146:SF109">
    <property type="entry name" value="HTH-TYPE TRANSCRIPTIONAL REGULATOR GALS"/>
    <property type="match status" value="1"/>
</dbReference>
<reference evidence="5 6" key="1">
    <citation type="submission" date="2018-03" db="EMBL/GenBank/DDBJ databases">
        <title>Bacteriophage NCPPB3778 and a type I-E CRISPR drive the evolution of the US Biological Select Agent, Rathayibacter toxicus.</title>
        <authorList>
            <person name="Davis E.W.II."/>
            <person name="Tabima J.F."/>
            <person name="Weisberg A.J."/>
            <person name="Dantas Lopes L."/>
            <person name="Wiseman M.S."/>
            <person name="Wiseman M.S."/>
            <person name="Pupko T."/>
            <person name="Belcher M.S."/>
            <person name="Sechler A.J."/>
            <person name="Tancos M.A."/>
            <person name="Schroeder B.K."/>
            <person name="Murray T.D."/>
            <person name="Luster D.G."/>
            <person name="Schneider W.L."/>
            <person name="Rogers E."/>
            <person name="Andreote F.D."/>
            <person name="Grunwald N.J."/>
            <person name="Putnam M.L."/>
            <person name="Chang J.H."/>
        </authorList>
    </citation>
    <scope>NUCLEOTIDE SEQUENCE [LARGE SCALE GENOMIC DNA]</scope>
    <source>
        <strain evidence="5 6">DSM 15932</strain>
    </source>
</reference>
<dbReference type="CDD" id="cd06267">
    <property type="entry name" value="PBP1_LacI_sugar_binding-like"/>
    <property type="match status" value="1"/>
</dbReference>
<dbReference type="Proteomes" id="UP000285317">
    <property type="component" value="Chromosome"/>
</dbReference>
<dbReference type="PROSITE" id="PS50932">
    <property type="entry name" value="HTH_LACI_2"/>
    <property type="match status" value="1"/>
</dbReference>